<dbReference type="Pfam" id="PF01132">
    <property type="entry name" value="EFP"/>
    <property type="match status" value="1"/>
</dbReference>
<accession>A0A1H7SFS7</accession>
<keyword evidence="16" id="KW-1185">Reference proteome</keyword>
<dbReference type="Pfam" id="PF09285">
    <property type="entry name" value="Elong-fact-P_C"/>
    <property type="match status" value="1"/>
</dbReference>
<comment type="similarity">
    <text evidence="3 8 10">Belongs to the elongation factor P family.</text>
</comment>
<evidence type="ECO:0000313" key="13">
    <source>
        <dbReference type="EMBL" id="GEK88757.1"/>
    </source>
</evidence>
<feature type="domain" description="Elongation factor P C-terminal" evidence="11">
    <location>
        <begin position="129"/>
        <end position="184"/>
    </location>
</feature>
<evidence type="ECO:0000256" key="9">
    <source>
        <dbReference type="NCBIfam" id="TIGR00038"/>
    </source>
</evidence>
<dbReference type="GO" id="GO:0005829">
    <property type="term" value="C:cytosol"/>
    <property type="evidence" value="ECO:0007669"/>
    <property type="project" value="UniProtKB-ARBA"/>
</dbReference>
<dbReference type="Gene3D" id="2.30.30.30">
    <property type="match status" value="1"/>
</dbReference>
<keyword evidence="5 8" id="KW-0251">Elongation factor</keyword>
<evidence type="ECO:0000256" key="4">
    <source>
        <dbReference type="ARBA" id="ARBA00022490"/>
    </source>
</evidence>
<reference evidence="14 15" key="1">
    <citation type="submission" date="2016-10" db="EMBL/GenBank/DDBJ databases">
        <authorList>
            <person name="de Groot N.N."/>
        </authorList>
    </citation>
    <scope>NUCLEOTIDE SEQUENCE [LARGE SCALE GENOMIC DNA]</scope>
    <source>
        <strain evidence="14 15">DSM 19182</strain>
    </source>
</reference>
<dbReference type="STRING" id="426703.SAMN04488100_10831"/>
<evidence type="ECO:0000259" key="12">
    <source>
        <dbReference type="SMART" id="SM01185"/>
    </source>
</evidence>
<dbReference type="InterPro" id="IPR020599">
    <property type="entry name" value="Transl_elong_fac_P/YeiP"/>
</dbReference>
<organism evidence="14 15">
    <name type="scientific">Alkalibacterium putridalgicola</name>
    <dbReference type="NCBI Taxonomy" id="426703"/>
    <lineage>
        <taxon>Bacteria</taxon>
        <taxon>Bacillati</taxon>
        <taxon>Bacillota</taxon>
        <taxon>Bacilli</taxon>
        <taxon>Lactobacillales</taxon>
        <taxon>Carnobacteriaceae</taxon>
        <taxon>Alkalibacterium</taxon>
    </lineage>
</organism>
<dbReference type="RefSeq" id="WP_091487402.1">
    <property type="nucleotide sequence ID" value="NZ_BJUX01000006.1"/>
</dbReference>
<dbReference type="PIRSF" id="PIRSF005901">
    <property type="entry name" value="EF-P"/>
    <property type="match status" value="1"/>
</dbReference>
<evidence type="ECO:0000256" key="10">
    <source>
        <dbReference type="RuleBase" id="RU004389"/>
    </source>
</evidence>
<dbReference type="HAMAP" id="MF_00141">
    <property type="entry name" value="EF_P"/>
    <property type="match status" value="1"/>
</dbReference>
<evidence type="ECO:0000256" key="2">
    <source>
        <dbReference type="ARBA" id="ARBA00004815"/>
    </source>
</evidence>
<evidence type="ECO:0000313" key="15">
    <source>
        <dbReference type="Proteomes" id="UP000198548"/>
    </source>
</evidence>
<dbReference type="InterPro" id="IPR011768">
    <property type="entry name" value="Transl_elongation_fac_P"/>
</dbReference>
<dbReference type="PANTHER" id="PTHR30053">
    <property type="entry name" value="ELONGATION FACTOR P"/>
    <property type="match status" value="1"/>
</dbReference>
<sequence length="185" mass="20559">MISTSDLKTGLTIEYDDSIWRVVEFQHVKPGKGAAFVRSKLKNLRTGALQDKTFRAGEKFEAAHIETKTMQYLYDNNGSHVFMDTDTYEQLEIPGERIEEELKYMKENMEVSIMMYGSEVIGVEVPNKVELKVVETEPGIRGDTSGGGSKPATLETGAVVTVPLFVNKDDVLVINTAEGTYVSRA</sequence>
<dbReference type="Proteomes" id="UP000321425">
    <property type="component" value="Unassembled WGS sequence"/>
</dbReference>
<dbReference type="FunFam" id="2.30.30.30:FF:000003">
    <property type="entry name" value="Elongation factor P"/>
    <property type="match status" value="1"/>
</dbReference>
<dbReference type="InterPro" id="IPR001059">
    <property type="entry name" value="Transl_elong_P/YeiP_cen"/>
</dbReference>
<dbReference type="SMART" id="SM00841">
    <property type="entry name" value="Elong-fact-P_C"/>
    <property type="match status" value="1"/>
</dbReference>
<evidence type="ECO:0000259" key="11">
    <source>
        <dbReference type="SMART" id="SM00841"/>
    </source>
</evidence>
<dbReference type="InterPro" id="IPR008991">
    <property type="entry name" value="Translation_prot_SH3-like_sf"/>
</dbReference>
<dbReference type="FunFam" id="2.40.50.140:FF:000009">
    <property type="entry name" value="Elongation factor P"/>
    <property type="match status" value="1"/>
</dbReference>
<dbReference type="Pfam" id="PF08207">
    <property type="entry name" value="EFP_N"/>
    <property type="match status" value="1"/>
</dbReference>
<keyword evidence="4 8" id="KW-0963">Cytoplasm</keyword>
<dbReference type="PANTHER" id="PTHR30053:SF12">
    <property type="entry name" value="ELONGATION FACTOR P (EF-P) FAMILY PROTEIN"/>
    <property type="match status" value="1"/>
</dbReference>
<evidence type="ECO:0000256" key="1">
    <source>
        <dbReference type="ARBA" id="ARBA00004496"/>
    </source>
</evidence>
<dbReference type="CDD" id="cd05794">
    <property type="entry name" value="S1_EF-P_repeat_2"/>
    <property type="match status" value="1"/>
</dbReference>
<dbReference type="PROSITE" id="PS01275">
    <property type="entry name" value="EFP"/>
    <property type="match status" value="1"/>
</dbReference>
<dbReference type="GO" id="GO:0043043">
    <property type="term" value="P:peptide biosynthetic process"/>
    <property type="evidence" value="ECO:0007669"/>
    <property type="project" value="InterPro"/>
</dbReference>
<dbReference type="SUPFAM" id="SSF50104">
    <property type="entry name" value="Translation proteins SH3-like domain"/>
    <property type="match status" value="1"/>
</dbReference>
<dbReference type="AlphaFoldDB" id="A0A1H7SFS7"/>
<dbReference type="CDD" id="cd04470">
    <property type="entry name" value="S1_EF-P_repeat_1"/>
    <property type="match status" value="1"/>
</dbReference>
<dbReference type="InterPro" id="IPR015365">
    <property type="entry name" value="Elong-fact-P_C"/>
</dbReference>
<evidence type="ECO:0000256" key="5">
    <source>
        <dbReference type="ARBA" id="ARBA00022768"/>
    </source>
</evidence>
<dbReference type="SUPFAM" id="SSF50249">
    <property type="entry name" value="Nucleic acid-binding proteins"/>
    <property type="match status" value="2"/>
</dbReference>
<feature type="domain" description="Translation elongation factor P/YeiP central" evidence="12">
    <location>
        <begin position="67"/>
        <end position="121"/>
    </location>
</feature>
<protein>
    <recommendedName>
        <fullName evidence="8 9">Elongation factor P</fullName>
        <shortName evidence="8">EF-P</shortName>
    </recommendedName>
</protein>
<keyword evidence="6 8" id="KW-0648">Protein biosynthesis</keyword>
<dbReference type="Proteomes" id="UP000198548">
    <property type="component" value="Unassembled WGS sequence"/>
</dbReference>
<dbReference type="NCBIfam" id="NF001810">
    <property type="entry name" value="PRK00529.1"/>
    <property type="match status" value="1"/>
</dbReference>
<proteinExistence type="inferred from homology"/>
<comment type="subcellular location">
    <subcellularLocation>
        <location evidence="1 8">Cytoplasm</location>
    </subcellularLocation>
</comment>
<dbReference type="EMBL" id="FOBL01000008">
    <property type="protein sequence ID" value="SEL71561.1"/>
    <property type="molecule type" value="Genomic_DNA"/>
</dbReference>
<dbReference type="UniPathway" id="UPA00345"/>
<evidence type="ECO:0000313" key="16">
    <source>
        <dbReference type="Proteomes" id="UP000321425"/>
    </source>
</evidence>
<dbReference type="OrthoDB" id="9801844at2"/>
<dbReference type="FunFam" id="2.40.50.140:FF:000004">
    <property type="entry name" value="Elongation factor P"/>
    <property type="match status" value="1"/>
</dbReference>
<evidence type="ECO:0000256" key="3">
    <source>
        <dbReference type="ARBA" id="ARBA00009479"/>
    </source>
</evidence>
<dbReference type="EMBL" id="BJUX01000006">
    <property type="protein sequence ID" value="GEK88757.1"/>
    <property type="molecule type" value="Genomic_DNA"/>
</dbReference>
<dbReference type="SMART" id="SM01185">
    <property type="entry name" value="EFP"/>
    <property type="match status" value="1"/>
</dbReference>
<dbReference type="InterPro" id="IPR012340">
    <property type="entry name" value="NA-bd_OB-fold"/>
</dbReference>
<reference evidence="13 16" key="2">
    <citation type="submission" date="2019-07" db="EMBL/GenBank/DDBJ databases">
        <title>Whole genome shotgun sequence of Alkalibacterium putridalgicola NBRC 103243.</title>
        <authorList>
            <person name="Hosoyama A."/>
            <person name="Uohara A."/>
            <person name="Ohji S."/>
            <person name="Ichikawa N."/>
        </authorList>
    </citation>
    <scope>NUCLEOTIDE SEQUENCE [LARGE SCALE GENOMIC DNA]</scope>
    <source>
        <strain evidence="13 16">NBRC 103243</strain>
    </source>
</reference>
<comment type="pathway">
    <text evidence="2 8">Protein biosynthesis; polypeptide chain elongation.</text>
</comment>
<evidence type="ECO:0000313" key="14">
    <source>
        <dbReference type="EMBL" id="SEL71561.1"/>
    </source>
</evidence>
<gene>
    <name evidence="8 13" type="primary">efp</name>
    <name evidence="13" type="ORF">APU01nite_07960</name>
    <name evidence="14" type="ORF">SAMN04488100_10831</name>
</gene>
<dbReference type="Gene3D" id="2.40.50.140">
    <property type="entry name" value="Nucleic acid-binding proteins"/>
    <property type="match status" value="2"/>
</dbReference>
<comment type="function">
    <text evidence="7 8">Involved in peptide bond synthesis. Stimulates efficient translation and peptide-bond synthesis on native or reconstituted 70S ribosomes in vitro. Probably functions indirectly by altering the affinity of the ribosome for aminoacyl-tRNA, thus increasing their reactivity as acceptors for peptidyl transferase.</text>
</comment>
<evidence type="ECO:0000256" key="6">
    <source>
        <dbReference type="ARBA" id="ARBA00022917"/>
    </source>
</evidence>
<dbReference type="InterPro" id="IPR014722">
    <property type="entry name" value="Rib_uL2_dom2"/>
</dbReference>
<name>A0A1H7SFS7_9LACT</name>
<evidence type="ECO:0000256" key="7">
    <source>
        <dbReference type="ARBA" id="ARBA00025469"/>
    </source>
</evidence>
<evidence type="ECO:0000256" key="8">
    <source>
        <dbReference type="HAMAP-Rule" id="MF_00141"/>
    </source>
</evidence>
<dbReference type="InterPro" id="IPR013852">
    <property type="entry name" value="Transl_elong_P/YeiP_CS"/>
</dbReference>
<dbReference type="GO" id="GO:0003746">
    <property type="term" value="F:translation elongation factor activity"/>
    <property type="evidence" value="ECO:0007669"/>
    <property type="project" value="UniProtKB-UniRule"/>
</dbReference>
<dbReference type="NCBIfam" id="TIGR00038">
    <property type="entry name" value="efp"/>
    <property type="match status" value="1"/>
</dbReference>
<dbReference type="InterPro" id="IPR013185">
    <property type="entry name" value="Transl_elong_KOW-like"/>
</dbReference>